<gene>
    <name evidence="1" type="ORF">LEP1GSC123_2143</name>
</gene>
<reference evidence="1 2" key="1">
    <citation type="submission" date="2013-01" db="EMBL/GenBank/DDBJ databases">
        <authorList>
            <person name="Harkins D.M."/>
            <person name="Durkin A.S."/>
            <person name="Brinkac L.M."/>
            <person name="Haft D.H."/>
            <person name="Selengut J.D."/>
            <person name="Sanka R."/>
            <person name="DePew J."/>
            <person name="Purushe J."/>
            <person name="Picardeau M."/>
            <person name="Werts C."/>
            <person name="Goarant C."/>
            <person name="Vinetz J.M."/>
            <person name="Sutton G.G."/>
            <person name="Nierman W.C."/>
            <person name="Fouts D.E."/>
        </authorList>
    </citation>
    <scope>NUCLEOTIDE SEQUENCE [LARGE SCALE GENOMIC DNA]</scope>
    <source>
        <strain evidence="1 2">200701203</strain>
    </source>
</reference>
<comment type="caution">
    <text evidence="1">The sequence shown here is derived from an EMBL/GenBank/DDBJ whole genome shotgun (WGS) entry which is preliminary data.</text>
</comment>
<sequence length="47" mass="5589">MIDIVDQIDFSLSTWIRTKLHNPKMSHVLSKINRGEIFLFILLPFLF</sequence>
<organism evidence="1 2">
    <name type="scientific">Leptospira borgpetersenii str. 200701203</name>
    <dbReference type="NCBI Taxonomy" id="1193007"/>
    <lineage>
        <taxon>Bacteria</taxon>
        <taxon>Pseudomonadati</taxon>
        <taxon>Spirochaetota</taxon>
        <taxon>Spirochaetia</taxon>
        <taxon>Leptospirales</taxon>
        <taxon>Leptospiraceae</taxon>
        <taxon>Leptospira</taxon>
    </lineage>
</organism>
<accession>M3GXU5</accession>
<proteinExistence type="predicted"/>
<dbReference type="EMBL" id="AKWO02000063">
    <property type="protein sequence ID" value="EMF99653.1"/>
    <property type="molecule type" value="Genomic_DNA"/>
</dbReference>
<dbReference type="Proteomes" id="UP000011783">
    <property type="component" value="Unassembled WGS sequence"/>
</dbReference>
<evidence type="ECO:0000313" key="1">
    <source>
        <dbReference type="EMBL" id="EMF99653.1"/>
    </source>
</evidence>
<name>M3GXU5_LEPBO</name>
<dbReference type="BioCyc" id="LBOR1193007:G11KN-3950-MONOMER"/>
<evidence type="ECO:0000313" key="2">
    <source>
        <dbReference type="Proteomes" id="UP000011783"/>
    </source>
</evidence>
<dbReference type="AlphaFoldDB" id="M3GXU5"/>
<protein>
    <submittedName>
        <fullName evidence="1">Uncharacterized protein</fullName>
    </submittedName>
</protein>